<accession>A0A7R9MIU7</accession>
<organism evidence="2">
    <name type="scientific">Oppiella nova</name>
    <dbReference type="NCBI Taxonomy" id="334625"/>
    <lineage>
        <taxon>Eukaryota</taxon>
        <taxon>Metazoa</taxon>
        <taxon>Ecdysozoa</taxon>
        <taxon>Arthropoda</taxon>
        <taxon>Chelicerata</taxon>
        <taxon>Arachnida</taxon>
        <taxon>Acari</taxon>
        <taxon>Acariformes</taxon>
        <taxon>Sarcoptiformes</taxon>
        <taxon>Oribatida</taxon>
        <taxon>Brachypylina</taxon>
        <taxon>Oppioidea</taxon>
        <taxon>Oppiidae</taxon>
        <taxon>Oppiella</taxon>
    </lineage>
</organism>
<evidence type="ECO:0000313" key="3">
    <source>
        <dbReference type="Proteomes" id="UP000728032"/>
    </source>
</evidence>
<dbReference type="EMBL" id="CAJPVJ010022222">
    <property type="protein sequence ID" value="CAG2178183.1"/>
    <property type="molecule type" value="Genomic_DNA"/>
</dbReference>
<dbReference type="OrthoDB" id="6536749at2759"/>
<feature type="transmembrane region" description="Helical" evidence="1">
    <location>
        <begin position="34"/>
        <end position="54"/>
    </location>
</feature>
<keyword evidence="1" id="KW-1133">Transmembrane helix</keyword>
<reference evidence="2" key="1">
    <citation type="submission" date="2020-11" db="EMBL/GenBank/DDBJ databases">
        <authorList>
            <person name="Tran Van P."/>
        </authorList>
    </citation>
    <scope>NUCLEOTIDE SEQUENCE</scope>
</reference>
<keyword evidence="1" id="KW-0472">Membrane</keyword>
<keyword evidence="3" id="KW-1185">Reference proteome</keyword>
<dbReference type="Proteomes" id="UP000728032">
    <property type="component" value="Unassembled WGS sequence"/>
</dbReference>
<evidence type="ECO:0000256" key="1">
    <source>
        <dbReference type="SAM" id="Phobius"/>
    </source>
</evidence>
<keyword evidence="1" id="KW-0812">Transmembrane</keyword>
<dbReference type="AlphaFoldDB" id="A0A7R9MIU7"/>
<gene>
    <name evidence="2" type="ORF">ONB1V03_LOCUS17609</name>
</gene>
<name>A0A7R9MIU7_9ACAR</name>
<sequence>MTYTISESLYGSLRRAMYVGCSIAILTNSTTRGITIFFGMLSILLELMGILGAYKEAYLLCITYTVKRCNQDNTVSNHSLPNQLNYGDQMPSPGHVPNYEPPVQGMTPNGIQRPPSYEESVSNTASTTFLLIMKRILNLLVVQCLEVLQFYNLQVRTALQQVVHAIIDNLFGYISGQVQFPQTM</sequence>
<dbReference type="EMBL" id="OC937047">
    <property type="protein sequence ID" value="CAD7661047.1"/>
    <property type="molecule type" value="Genomic_DNA"/>
</dbReference>
<protein>
    <submittedName>
        <fullName evidence="2">Uncharacterized protein</fullName>
    </submittedName>
</protein>
<proteinExistence type="predicted"/>
<evidence type="ECO:0000313" key="2">
    <source>
        <dbReference type="EMBL" id="CAD7661047.1"/>
    </source>
</evidence>